<dbReference type="PROSITE" id="PS00688">
    <property type="entry name" value="SIGMA54_INTERACT_3"/>
    <property type="match status" value="1"/>
</dbReference>
<dbReference type="CDD" id="cd00009">
    <property type="entry name" value="AAA"/>
    <property type="match status" value="1"/>
</dbReference>
<dbReference type="InterPro" id="IPR025662">
    <property type="entry name" value="Sigma_54_int_dom_ATP-bd_1"/>
</dbReference>
<keyword evidence="4" id="KW-0804">Transcription</keyword>
<evidence type="ECO:0000313" key="6">
    <source>
        <dbReference type="EMBL" id="SKA31452.1"/>
    </source>
</evidence>
<keyword evidence="1" id="KW-0547">Nucleotide-binding</keyword>
<dbReference type="InterPro" id="IPR027417">
    <property type="entry name" value="P-loop_NTPase"/>
</dbReference>
<dbReference type="SUPFAM" id="SSF46689">
    <property type="entry name" value="Homeodomain-like"/>
    <property type="match status" value="1"/>
</dbReference>
<dbReference type="FunFam" id="3.40.50.300:FF:000006">
    <property type="entry name" value="DNA-binding transcriptional regulator NtrC"/>
    <property type="match status" value="1"/>
</dbReference>
<proteinExistence type="predicted"/>
<dbReference type="RefSeq" id="WP_080174582.1">
    <property type="nucleotide sequence ID" value="NZ_AP024855.1"/>
</dbReference>
<dbReference type="Gene3D" id="3.40.50.300">
    <property type="entry name" value="P-loop containing nucleotide triphosphate hydrolases"/>
    <property type="match status" value="1"/>
</dbReference>
<dbReference type="PANTHER" id="PTHR32071:SF35">
    <property type="entry name" value="ANAEROBIC NITRIC OXIDE REDUCTASE TRANSCRIPTION REGULATOR NORR"/>
    <property type="match status" value="1"/>
</dbReference>
<dbReference type="SUPFAM" id="SSF52540">
    <property type="entry name" value="P-loop containing nucleoside triphosphate hydrolases"/>
    <property type="match status" value="1"/>
</dbReference>
<dbReference type="Gene3D" id="1.10.10.60">
    <property type="entry name" value="Homeodomain-like"/>
    <property type="match status" value="1"/>
</dbReference>
<evidence type="ECO:0000313" key="7">
    <source>
        <dbReference type="Proteomes" id="UP000191116"/>
    </source>
</evidence>
<reference evidence="6 7" key="1">
    <citation type="submission" date="2017-02" db="EMBL/GenBank/DDBJ databases">
        <authorList>
            <person name="Peterson S.W."/>
        </authorList>
    </citation>
    <scope>NUCLEOTIDE SEQUENCE [LARGE SCALE GENOMIC DNA]</scope>
    <source>
        <strain evidence="6 7">CECT 9189</strain>
    </source>
</reference>
<dbReference type="SMART" id="SM00382">
    <property type="entry name" value="AAA"/>
    <property type="match status" value="1"/>
</dbReference>
<dbReference type="InterPro" id="IPR025944">
    <property type="entry name" value="Sigma_54_int_dom_CS"/>
</dbReference>
<dbReference type="GO" id="GO:0006355">
    <property type="term" value="P:regulation of DNA-templated transcription"/>
    <property type="evidence" value="ECO:0007669"/>
    <property type="project" value="InterPro"/>
</dbReference>
<dbReference type="InterPro" id="IPR002078">
    <property type="entry name" value="Sigma_54_int"/>
</dbReference>
<keyword evidence="3" id="KW-0805">Transcription regulation</keyword>
<name>A0A1T4STG3_9GAMM</name>
<evidence type="ECO:0000256" key="4">
    <source>
        <dbReference type="ARBA" id="ARBA00023163"/>
    </source>
</evidence>
<dbReference type="PROSITE" id="PS50045">
    <property type="entry name" value="SIGMA54_INTERACT_4"/>
    <property type="match status" value="1"/>
</dbReference>
<dbReference type="Pfam" id="PF00158">
    <property type="entry name" value="Sigma54_activat"/>
    <property type="match status" value="1"/>
</dbReference>
<evidence type="ECO:0000256" key="2">
    <source>
        <dbReference type="ARBA" id="ARBA00022840"/>
    </source>
</evidence>
<dbReference type="PANTHER" id="PTHR32071">
    <property type="entry name" value="TRANSCRIPTIONAL REGULATORY PROTEIN"/>
    <property type="match status" value="1"/>
</dbReference>
<dbReference type="Pfam" id="PF25601">
    <property type="entry name" value="AAA_lid_14"/>
    <property type="match status" value="1"/>
</dbReference>
<dbReference type="InterPro" id="IPR058031">
    <property type="entry name" value="AAA_lid_NorR"/>
</dbReference>
<evidence type="ECO:0000259" key="5">
    <source>
        <dbReference type="PROSITE" id="PS50045"/>
    </source>
</evidence>
<dbReference type="InterPro" id="IPR009057">
    <property type="entry name" value="Homeodomain-like_sf"/>
</dbReference>
<gene>
    <name evidence="6" type="primary">norR</name>
    <name evidence="6" type="ORF">CZ814_01749</name>
</gene>
<keyword evidence="2" id="KW-0067">ATP-binding</keyword>
<dbReference type="EMBL" id="FUWP01000007">
    <property type="protein sequence ID" value="SKA31452.1"/>
    <property type="molecule type" value="Genomic_DNA"/>
</dbReference>
<dbReference type="Proteomes" id="UP000191116">
    <property type="component" value="Unassembled WGS sequence"/>
</dbReference>
<evidence type="ECO:0000256" key="3">
    <source>
        <dbReference type="ARBA" id="ARBA00023015"/>
    </source>
</evidence>
<organism evidence="6 7">
    <name type="scientific">Photobacterium toruni</name>
    <dbReference type="NCBI Taxonomy" id="1935446"/>
    <lineage>
        <taxon>Bacteria</taxon>
        <taxon>Pseudomonadati</taxon>
        <taxon>Pseudomonadota</taxon>
        <taxon>Gammaproteobacteria</taxon>
        <taxon>Vibrionales</taxon>
        <taxon>Vibrionaceae</taxon>
        <taxon>Photobacterium</taxon>
    </lineage>
</organism>
<dbReference type="GO" id="GO:0005524">
    <property type="term" value="F:ATP binding"/>
    <property type="evidence" value="ECO:0007669"/>
    <property type="project" value="UniProtKB-KW"/>
</dbReference>
<feature type="domain" description="Sigma-54 factor interaction" evidence="5">
    <location>
        <begin position="18"/>
        <end position="247"/>
    </location>
</feature>
<dbReference type="Gene3D" id="1.10.8.60">
    <property type="match status" value="1"/>
</dbReference>
<sequence>MSNIINRNHTVKNTKREIVGFSAATKKLKQDIEIVSNSELNVLIQGETGVGKELVAESIHQKSNRFYSNMVYLNCAALPENIAESELFGHIKGAFTGAINNRIGKFELANQGTLFLDEIGDLSLRLQAKLLRVLQYGDIQRIGADTVSHVDVRIIAATNVDLIKAINNHTFREDLYHRLNVYPIIVPTLRERMTDILPIAEYILEKIKHELVLYKLYLTSHSINLLESYRWPGNIRELENILYRAALVAKFEQNNKNVCIHAKNILVNNTITQPLTNVPIEENIEDNKTHLSLREATEVFQYQYIKKTLAQQQGNWSKSASALQVDCSNLHRLANRLGLKNK</sequence>
<dbReference type="InterPro" id="IPR003593">
    <property type="entry name" value="AAA+_ATPase"/>
</dbReference>
<accession>A0A1T4STG3</accession>
<dbReference type="AlphaFoldDB" id="A0A1T4STG3"/>
<dbReference type="PROSITE" id="PS00675">
    <property type="entry name" value="SIGMA54_INTERACT_1"/>
    <property type="match status" value="1"/>
</dbReference>
<evidence type="ECO:0000256" key="1">
    <source>
        <dbReference type="ARBA" id="ARBA00022741"/>
    </source>
</evidence>
<protein>
    <submittedName>
        <fullName evidence="6">Anaerobic nitric oxide reductase transcription regulator NorR</fullName>
    </submittedName>
</protein>
<dbReference type="OrthoDB" id="9804019at2"/>